<dbReference type="GO" id="GO:0005886">
    <property type="term" value="C:plasma membrane"/>
    <property type="evidence" value="ECO:0007669"/>
    <property type="project" value="UniProtKB-SubCell"/>
</dbReference>
<feature type="transmembrane region" description="Helical" evidence="6">
    <location>
        <begin position="144"/>
        <end position="164"/>
    </location>
</feature>
<keyword evidence="2" id="KW-1003">Cell membrane</keyword>
<keyword evidence="5 6" id="KW-0472">Membrane</keyword>
<proteinExistence type="predicted"/>
<dbReference type="AlphaFoldDB" id="A0A8J7IUL0"/>
<dbReference type="PANTHER" id="PTHR30086:SF20">
    <property type="entry name" value="ARGININE EXPORTER PROTEIN ARGO-RELATED"/>
    <property type="match status" value="1"/>
</dbReference>
<sequence length="200" mass="21434">MQTALAGFALGLTLIVAIGAQNAFVLRQGLRQQYVFAICLTCALSDAILIIAGVAGFGWMVEQAPWIKPAFTWGGAAFLIFYGLMNARAAWKGGESLEAAENTRQSLGKTLAICMALTWLNPHVYLDTVVLLGSVSTDYDNRIAFAAGAVTASFSFFFALGYGARLLAPLFARPMAWRVLDGLVALTMWAIAVKLLFAGE</sequence>
<feature type="transmembrane region" description="Helical" evidence="6">
    <location>
        <begin position="71"/>
        <end position="90"/>
    </location>
</feature>
<dbReference type="Proteomes" id="UP000640583">
    <property type="component" value="Unassembled WGS sequence"/>
</dbReference>
<evidence type="ECO:0000256" key="6">
    <source>
        <dbReference type="SAM" id="Phobius"/>
    </source>
</evidence>
<evidence type="ECO:0000256" key="5">
    <source>
        <dbReference type="ARBA" id="ARBA00023136"/>
    </source>
</evidence>
<evidence type="ECO:0000256" key="1">
    <source>
        <dbReference type="ARBA" id="ARBA00004651"/>
    </source>
</evidence>
<feature type="transmembrane region" description="Helical" evidence="6">
    <location>
        <begin position="110"/>
        <end position="132"/>
    </location>
</feature>
<evidence type="ECO:0000313" key="8">
    <source>
        <dbReference type="Proteomes" id="UP000640583"/>
    </source>
</evidence>
<dbReference type="RefSeq" id="WP_228847615.1">
    <property type="nucleotide sequence ID" value="NZ_JADCKQ010000002.1"/>
</dbReference>
<gene>
    <name evidence="7" type="ORF">H1D41_03560</name>
</gene>
<dbReference type="PANTHER" id="PTHR30086">
    <property type="entry name" value="ARGININE EXPORTER PROTEIN ARGO"/>
    <property type="match status" value="1"/>
</dbReference>
<protein>
    <submittedName>
        <fullName evidence="7">Amino acid transporter</fullName>
    </submittedName>
</protein>
<evidence type="ECO:0000256" key="2">
    <source>
        <dbReference type="ARBA" id="ARBA00022475"/>
    </source>
</evidence>
<dbReference type="GO" id="GO:0015171">
    <property type="term" value="F:amino acid transmembrane transporter activity"/>
    <property type="evidence" value="ECO:0007669"/>
    <property type="project" value="TreeGrafter"/>
</dbReference>
<keyword evidence="3 6" id="KW-0812">Transmembrane</keyword>
<organism evidence="7 8">
    <name type="scientific">Halocynthiibacter styelae</name>
    <dbReference type="NCBI Taxonomy" id="2761955"/>
    <lineage>
        <taxon>Bacteria</taxon>
        <taxon>Pseudomonadati</taxon>
        <taxon>Pseudomonadota</taxon>
        <taxon>Alphaproteobacteria</taxon>
        <taxon>Rhodobacterales</taxon>
        <taxon>Paracoccaceae</taxon>
        <taxon>Halocynthiibacter</taxon>
    </lineage>
</organism>
<dbReference type="Pfam" id="PF01810">
    <property type="entry name" value="LysE"/>
    <property type="match status" value="1"/>
</dbReference>
<keyword evidence="8" id="KW-1185">Reference proteome</keyword>
<feature type="transmembrane region" description="Helical" evidence="6">
    <location>
        <begin position="35"/>
        <end position="59"/>
    </location>
</feature>
<evidence type="ECO:0000256" key="3">
    <source>
        <dbReference type="ARBA" id="ARBA00022692"/>
    </source>
</evidence>
<dbReference type="EMBL" id="JADCKQ010000002">
    <property type="protein sequence ID" value="MBI1492708.1"/>
    <property type="molecule type" value="Genomic_DNA"/>
</dbReference>
<evidence type="ECO:0000256" key="4">
    <source>
        <dbReference type="ARBA" id="ARBA00022989"/>
    </source>
</evidence>
<comment type="caution">
    <text evidence="7">The sequence shown here is derived from an EMBL/GenBank/DDBJ whole genome shotgun (WGS) entry which is preliminary data.</text>
</comment>
<accession>A0A8J7IUL0</accession>
<evidence type="ECO:0000313" key="7">
    <source>
        <dbReference type="EMBL" id="MBI1492708.1"/>
    </source>
</evidence>
<reference evidence="7" key="1">
    <citation type="submission" date="2020-10" db="EMBL/GenBank/DDBJ databases">
        <title>Paenihalocynthiibacter styelae gen. nov., sp. nov., isolated from stalked sea squirt Styela clava.</title>
        <authorList>
            <person name="Kim Y.-O."/>
            <person name="Yoon J.-H."/>
        </authorList>
    </citation>
    <scope>NUCLEOTIDE SEQUENCE</scope>
    <source>
        <strain evidence="7">MYP1-1</strain>
    </source>
</reference>
<dbReference type="InterPro" id="IPR001123">
    <property type="entry name" value="LeuE-type"/>
</dbReference>
<name>A0A8J7IUL0_9RHOB</name>
<comment type="subcellular location">
    <subcellularLocation>
        <location evidence="1">Cell membrane</location>
        <topology evidence="1">Multi-pass membrane protein</topology>
    </subcellularLocation>
</comment>
<feature type="transmembrane region" description="Helical" evidence="6">
    <location>
        <begin position="176"/>
        <end position="197"/>
    </location>
</feature>
<keyword evidence="4 6" id="KW-1133">Transmembrane helix</keyword>